<proteinExistence type="predicted"/>
<organism evidence="2 3">
    <name type="scientific">Dorcoceras hygrometricum</name>
    <dbReference type="NCBI Taxonomy" id="472368"/>
    <lineage>
        <taxon>Eukaryota</taxon>
        <taxon>Viridiplantae</taxon>
        <taxon>Streptophyta</taxon>
        <taxon>Embryophyta</taxon>
        <taxon>Tracheophyta</taxon>
        <taxon>Spermatophyta</taxon>
        <taxon>Magnoliopsida</taxon>
        <taxon>eudicotyledons</taxon>
        <taxon>Gunneridae</taxon>
        <taxon>Pentapetalae</taxon>
        <taxon>asterids</taxon>
        <taxon>lamiids</taxon>
        <taxon>Lamiales</taxon>
        <taxon>Gesneriaceae</taxon>
        <taxon>Didymocarpoideae</taxon>
        <taxon>Trichosporeae</taxon>
        <taxon>Loxocarpinae</taxon>
        <taxon>Dorcoceras</taxon>
    </lineage>
</organism>
<keyword evidence="3" id="KW-1185">Reference proteome</keyword>
<sequence length="566" mass="63681">MVQVRQLRVKRNLEAETGFCSSPPATIHADIKLEEVEKVVVSLDSRMTSMDSKVQSIDSTVKSMDSRVGYLDSKVEELLNIQTFMKHDFGIYKRAFYDKMDTMACNVTSSQTSLETSLVPQLSEHQYQLASDIDFVKLQLAEILISNQPLKFGIFEATRRRVAKNGNAFNGAVLSSYKHLRRRRKFNLDADNVSLVTPWVRVLTLSLILYKLYEMEVQKRVDEHLANFKPTEPSVNYDYMCIRFLSKELKEIARQHKDLRVLAGLPIVAPEASLAGDVVSTETLQITLSSPAQPRIPALEFSTQDEQEQEVARKADQSDEQIEMVDQIVELVEDIVHENLDTMSAGQVLEQPAPEAEDQPQNSPGQSTSRHGSRSSASYLSMHSSQGASMRFYPDSNQSYNKSPTSSGSLPIHNEDHVNNLGFCSSPPATIHADIKLEEVEKVVVSLDSRMTSMDSKVQSIDSTVKSMDSRVGYLDSKVEELLNIQTFMKHDFGIYKRAFYDKMDTMAVNVTSSQTSLETSLVPQLSEHQYQLASDIDFVKLQLAEILISNQPLKFGIFEATYSLI</sequence>
<feature type="compositionally biased region" description="Low complexity" evidence="1">
    <location>
        <begin position="367"/>
        <end position="381"/>
    </location>
</feature>
<feature type="region of interest" description="Disordered" evidence="1">
    <location>
        <begin position="300"/>
        <end position="319"/>
    </location>
</feature>
<evidence type="ECO:0000313" key="3">
    <source>
        <dbReference type="Proteomes" id="UP000250235"/>
    </source>
</evidence>
<dbReference type="EMBL" id="KQ990566">
    <property type="protein sequence ID" value="KZV53008.1"/>
    <property type="molecule type" value="Genomic_DNA"/>
</dbReference>
<accession>A0A2Z7D6Y9</accession>
<name>A0A2Z7D6Y9_9LAMI</name>
<protein>
    <submittedName>
        <fullName evidence="2">Uncharacterized protein</fullName>
    </submittedName>
</protein>
<dbReference type="OrthoDB" id="342281at2759"/>
<evidence type="ECO:0000256" key="1">
    <source>
        <dbReference type="SAM" id="MobiDB-lite"/>
    </source>
</evidence>
<dbReference type="Gene3D" id="1.20.5.170">
    <property type="match status" value="2"/>
</dbReference>
<dbReference type="Proteomes" id="UP000250235">
    <property type="component" value="Unassembled WGS sequence"/>
</dbReference>
<feature type="compositionally biased region" description="Polar residues" evidence="1">
    <location>
        <begin position="395"/>
        <end position="409"/>
    </location>
</feature>
<gene>
    <name evidence="2" type="ORF">F511_32496</name>
</gene>
<feature type="region of interest" description="Disordered" evidence="1">
    <location>
        <begin position="352"/>
        <end position="413"/>
    </location>
</feature>
<evidence type="ECO:0000313" key="2">
    <source>
        <dbReference type="EMBL" id="KZV53008.1"/>
    </source>
</evidence>
<dbReference type="AlphaFoldDB" id="A0A2Z7D6Y9"/>
<reference evidence="2 3" key="1">
    <citation type="journal article" date="2015" name="Proc. Natl. Acad. Sci. U.S.A.">
        <title>The resurrection genome of Boea hygrometrica: A blueprint for survival of dehydration.</title>
        <authorList>
            <person name="Xiao L."/>
            <person name="Yang G."/>
            <person name="Zhang L."/>
            <person name="Yang X."/>
            <person name="Zhao S."/>
            <person name="Ji Z."/>
            <person name="Zhou Q."/>
            <person name="Hu M."/>
            <person name="Wang Y."/>
            <person name="Chen M."/>
            <person name="Xu Y."/>
            <person name="Jin H."/>
            <person name="Xiao X."/>
            <person name="Hu G."/>
            <person name="Bao F."/>
            <person name="Hu Y."/>
            <person name="Wan P."/>
            <person name="Li L."/>
            <person name="Deng X."/>
            <person name="Kuang T."/>
            <person name="Xiang C."/>
            <person name="Zhu J.K."/>
            <person name="Oliver M.J."/>
            <person name="He Y."/>
        </authorList>
    </citation>
    <scope>NUCLEOTIDE SEQUENCE [LARGE SCALE GENOMIC DNA]</scope>
    <source>
        <strain evidence="3">cv. XS01</strain>
    </source>
</reference>